<dbReference type="InterPro" id="IPR000084">
    <property type="entry name" value="PE-PGRS_N"/>
</dbReference>
<dbReference type="Gene3D" id="1.10.287.850">
    <property type="entry name" value="HP0062-like domain"/>
    <property type="match status" value="1"/>
</dbReference>
<proteinExistence type="predicted"/>
<protein>
    <submittedName>
        <fullName evidence="2">PE family protein</fullName>
    </submittedName>
</protein>
<dbReference type="KEGG" id="mbai:MB901379_01673"/>
<organism evidence="2 3">
    <name type="scientific">Mycobacterium basiliense</name>
    <dbReference type="NCBI Taxonomy" id="2094119"/>
    <lineage>
        <taxon>Bacteria</taxon>
        <taxon>Bacillati</taxon>
        <taxon>Actinomycetota</taxon>
        <taxon>Actinomycetes</taxon>
        <taxon>Mycobacteriales</taxon>
        <taxon>Mycobacteriaceae</taxon>
        <taxon>Mycobacterium</taxon>
    </lineage>
</organism>
<dbReference type="EMBL" id="LR130759">
    <property type="protein sequence ID" value="VDM88117.1"/>
    <property type="molecule type" value="Genomic_DNA"/>
</dbReference>
<dbReference type="InterPro" id="IPR038332">
    <property type="entry name" value="PPE_sf"/>
</dbReference>
<keyword evidence="3" id="KW-1185">Reference proteome</keyword>
<evidence type="ECO:0000313" key="3">
    <source>
        <dbReference type="Proteomes" id="UP000269998"/>
    </source>
</evidence>
<evidence type="ECO:0000313" key="2">
    <source>
        <dbReference type="EMBL" id="VDM88117.1"/>
    </source>
</evidence>
<name>A0A3S4CAK0_9MYCO</name>
<reference evidence="3" key="1">
    <citation type="submission" date="2018-02" db="EMBL/GenBank/DDBJ databases">
        <authorList>
            <person name="Seth-Smith MB H."/>
            <person name="Seth-Smith H."/>
        </authorList>
    </citation>
    <scope>NUCLEOTIDE SEQUENCE [LARGE SCALE GENOMIC DNA]</scope>
</reference>
<accession>A0A3S4CAK0</accession>
<feature type="domain" description="PE" evidence="1">
    <location>
        <begin position="4"/>
        <end position="86"/>
    </location>
</feature>
<dbReference type="AlphaFoldDB" id="A0A3S4CAK0"/>
<dbReference type="Proteomes" id="UP000269998">
    <property type="component" value="Chromosome"/>
</dbReference>
<sequence>MSFVITVPEMPSSAATDLAGIGSTLSAANAVAAFPTTAILAAAEDEVSAATAALLSGHAQSYQAVSARAAVFRTQLVQALTTGAAS</sequence>
<dbReference type="SUPFAM" id="SSF140459">
    <property type="entry name" value="PE/PPE dimer-like"/>
    <property type="match status" value="1"/>
</dbReference>
<evidence type="ECO:0000259" key="1">
    <source>
        <dbReference type="Pfam" id="PF00934"/>
    </source>
</evidence>
<gene>
    <name evidence="2" type="ORF">MB901379_01673</name>
</gene>
<dbReference type="OrthoDB" id="4753862at2"/>
<dbReference type="Pfam" id="PF00934">
    <property type="entry name" value="PE"/>
    <property type="match status" value="1"/>
</dbReference>